<evidence type="ECO:0000256" key="1">
    <source>
        <dbReference type="ARBA" id="ARBA00008383"/>
    </source>
</evidence>
<dbReference type="InterPro" id="IPR023606">
    <property type="entry name" value="CoA-Trfase_III_dom_1_sf"/>
</dbReference>
<evidence type="ECO:0000313" key="4">
    <source>
        <dbReference type="Proteomes" id="UP000023152"/>
    </source>
</evidence>
<accession>X6M8E2</accession>
<dbReference type="InterPro" id="IPR050509">
    <property type="entry name" value="CoA-transferase_III"/>
</dbReference>
<protein>
    <submittedName>
        <fullName evidence="3">L-carnitine dehydratase/bile acid-inducible protein F</fullName>
    </submittedName>
</protein>
<dbReference type="PANTHER" id="PTHR48228">
    <property type="entry name" value="SUCCINYL-COA--D-CITRAMALATE COA-TRANSFERASE"/>
    <property type="match status" value="1"/>
</dbReference>
<dbReference type="Gene3D" id="3.40.50.10540">
    <property type="entry name" value="Crotonobetainyl-coa:carnitine coa-transferase, domain 1"/>
    <property type="match status" value="1"/>
</dbReference>
<name>X6M8E2_RETFI</name>
<dbReference type="SUPFAM" id="SSF89796">
    <property type="entry name" value="CoA-transferase family III (CaiB/BaiF)"/>
    <property type="match status" value="1"/>
</dbReference>
<organism evidence="3 4">
    <name type="scientific">Reticulomyxa filosa</name>
    <dbReference type="NCBI Taxonomy" id="46433"/>
    <lineage>
        <taxon>Eukaryota</taxon>
        <taxon>Sar</taxon>
        <taxon>Rhizaria</taxon>
        <taxon>Retaria</taxon>
        <taxon>Foraminifera</taxon>
        <taxon>Monothalamids</taxon>
        <taxon>Reticulomyxidae</taxon>
        <taxon>Reticulomyxa</taxon>
    </lineage>
</organism>
<keyword evidence="4" id="KW-1185">Reference proteome</keyword>
<dbReference type="Pfam" id="PF02515">
    <property type="entry name" value="CoA_transf_3"/>
    <property type="match status" value="1"/>
</dbReference>
<reference evidence="3 4" key="1">
    <citation type="journal article" date="2013" name="Curr. Biol.">
        <title>The Genome of the Foraminiferan Reticulomyxa filosa.</title>
        <authorList>
            <person name="Glockner G."/>
            <person name="Hulsmann N."/>
            <person name="Schleicher M."/>
            <person name="Noegel A.A."/>
            <person name="Eichinger L."/>
            <person name="Gallinger C."/>
            <person name="Pawlowski J."/>
            <person name="Sierra R."/>
            <person name="Euteneuer U."/>
            <person name="Pillet L."/>
            <person name="Moustafa A."/>
            <person name="Platzer M."/>
            <person name="Groth M."/>
            <person name="Szafranski K."/>
            <person name="Schliwa M."/>
        </authorList>
    </citation>
    <scope>NUCLEOTIDE SEQUENCE [LARGE SCALE GENOMIC DNA]</scope>
</reference>
<dbReference type="Proteomes" id="UP000023152">
    <property type="component" value="Unassembled WGS sequence"/>
</dbReference>
<comment type="similarity">
    <text evidence="1">Belongs to the CoA-transferase III family.</text>
</comment>
<dbReference type="InterPro" id="IPR044855">
    <property type="entry name" value="CoA-Trfase_III_dom3_sf"/>
</dbReference>
<dbReference type="AlphaFoldDB" id="X6M8E2"/>
<evidence type="ECO:0000313" key="3">
    <source>
        <dbReference type="EMBL" id="ETO10189.1"/>
    </source>
</evidence>
<dbReference type="OMA" id="VVIDPFR"/>
<dbReference type="PANTHER" id="PTHR48228:SF5">
    <property type="entry name" value="ALPHA-METHYLACYL-COA RACEMASE"/>
    <property type="match status" value="1"/>
</dbReference>
<dbReference type="EMBL" id="ASPP01023600">
    <property type="protein sequence ID" value="ETO10189.1"/>
    <property type="molecule type" value="Genomic_DNA"/>
</dbReference>
<dbReference type="GO" id="GO:0003824">
    <property type="term" value="F:catalytic activity"/>
    <property type="evidence" value="ECO:0007669"/>
    <property type="project" value="InterPro"/>
</dbReference>
<proteinExistence type="inferred from homology"/>
<sequence length="397" mass="44245">MLSNIRVLDLTRLLPGPFTTQLLADLGAEVIKIEEPGFGDYCRLAPTQCIDGTTSSFHSINRGKKSVTLDLKNKKDWTTFKKLLKTADVLIESFRPGVMENLKLNPEQLLQEFPSLIICRISGYGQTGHYCIHTNIEKGGRMKKKICQSQKMIFIRSGLLGLMEKPDLPPLPVADLCGGAYPAAFQIVSCLFGREKDPLRKGNIIDVSMTDGCYALMPFPQSIVNNTPKHNISFGKYMLNGSVPCYQVYECKDKNAYISLGCLEPKFWYQTCDAIQCPHLKSKGLLAMDNGGDSVKAELTKIFKTKTSQEWREIFSKYDACVEIVNLSEQVSANDPQLKARNLDVPLTLVGKSKDGQTVQTQLKVPRTPLNMKHGVDIQTKPGPKLGEHNQEILSKL</sequence>
<evidence type="ECO:0000256" key="2">
    <source>
        <dbReference type="SAM" id="MobiDB-lite"/>
    </source>
</evidence>
<gene>
    <name evidence="3" type="ORF">RFI_27186</name>
</gene>
<comment type="caution">
    <text evidence="3">The sequence shown here is derived from an EMBL/GenBank/DDBJ whole genome shotgun (WGS) entry which is preliminary data.</text>
</comment>
<dbReference type="Gene3D" id="3.30.1540.10">
    <property type="entry name" value="formyl-coa transferase, domain 3"/>
    <property type="match status" value="1"/>
</dbReference>
<dbReference type="InterPro" id="IPR003673">
    <property type="entry name" value="CoA-Trfase_fam_III"/>
</dbReference>
<feature type="region of interest" description="Disordered" evidence="2">
    <location>
        <begin position="376"/>
        <end position="397"/>
    </location>
</feature>
<dbReference type="OrthoDB" id="16747at2759"/>